<evidence type="ECO:0000313" key="5">
    <source>
        <dbReference type="Proteomes" id="UP000078124"/>
    </source>
</evidence>
<evidence type="ECO:0000313" key="6">
    <source>
        <dbReference type="Proteomes" id="UP001293169"/>
    </source>
</evidence>
<comment type="caution">
    <text evidence="4">The sequence shown here is derived from an EMBL/GenBank/DDBJ whole genome shotgun (WGS) entry which is preliminary data.</text>
</comment>
<evidence type="ECO:0000313" key="4">
    <source>
        <dbReference type="EMBL" id="SAQ09164.1"/>
    </source>
</evidence>
<keyword evidence="6" id="KW-1185">Reference proteome</keyword>
<organism evidence="4 5">
    <name type="scientific">Raoultella planticola</name>
    <name type="common">Klebsiella planticola</name>
    <dbReference type="NCBI Taxonomy" id="575"/>
    <lineage>
        <taxon>Bacteria</taxon>
        <taxon>Pseudomonadati</taxon>
        <taxon>Pseudomonadota</taxon>
        <taxon>Gammaproteobacteria</taxon>
        <taxon>Enterobacterales</taxon>
        <taxon>Enterobacteriaceae</taxon>
        <taxon>Klebsiella/Raoultella group</taxon>
        <taxon>Raoultella</taxon>
    </lineage>
</organism>
<dbReference type="Proteomes" id="UP001293169">
    <property type="component" value="Unassembled WGS sequence"/>
</dbReference>
<comment type="similarity">
    <text evidence="1">Belongs to the initiator RepB protein family.</text>
</comment>
<evidence type="ECO:0000256" key="1">
    <source>
        <dbReference type="ARBA" id="ARBA00038283"/>
    </source>
</evidence>
<protein>
    <submittedName>
        <fullName evidence="4">Initiator replication protein RepB</fullName>
    </submittedName>
    <submittedName>
        <fullName evidence="3">RepB family plasmid replication initiator protein</fullName>
    </submittedName>
</protein>
<dbReference type="RefSeq" id="WP_032752116.1">
    <property type="nucleotide sequence ID" value="NZ_CAXTYV010000021.1"/>
</dbReference>
<evidence type="ECO:0000259" key="2">
    <source>
        <dbReference type="Pfam" id="PF01051"/>
    </source>
</evidence>
<accession>A0A8G2E5A1</accession>
<reference evidence="4 5" key="1">
    <citation type="submission" date="2016-05" db="EMBL/GenBank/DDBJ databases">
        <authorList>
            <consortium name="Pathogen Informatics"/>
        </authorList>
    </citation>
    <scope>NUCLEOTIDE SEQUENCE [LARGE SCALE GENOMIC DNA]</scope>
    <source>
        <strain evidence="4 5">2880STDY5682802</strain>
    </source>
</reference>
<dbReference type="GO" id="GO:0006270">
    <property type="term" value="P:DNA replication initiation"/>
    <property type="evidence" value="ECO:0007669"/>
    <property type="project" value="InterPro"/>
</dbReference>
<dbReference type="Pfam" id="PF01051">
    <property type="entry name" value="Rep3_N"/>
    <property type="match status" value="1"/>
</dbReference>
<reference evidence="3 6" key="2">
    <citation type="submission" date="2023-12" db="EMBL/GenBank/DDBJ databases">
        <title>N/s.</title>
        <authorList>
            <person name="Dale J."/>
        </authorList>
    </citation>
    <scope>NUCLEOTIDE SEQUENCE [LARGE SCALE GENOMIC DNA]</scope>
    <source>
        <strain evidence="3 6">2023EL-01226</strain>
    </source>
</reference>
<dbReference type="Proteomes" id="UP000078124">
    <property type="component" value="Unassembled WGS sequence"/>
</dbReference>
<gene>
    <name evidence="4" type="primary">repB_1</name>
    <name evidence="4" type="ORF">SAMEA2273876_04858</name>
    <name evidence="3" type="ORF">U5E74_25570</name>
</gene>
<dbReference type="GeneID" id="57431760"/>
<dbReference type="EMBL" id="FLAC01000026">
    <property type="protein sequence ID" value="SAQ09164.1"/>
    <property type="molecule type" value="Genomic_DNA"/>
</dbReference>
<dbReference type="EMBL" id="JAXUDK010000024">
    <property type="protein sequence ID" value="MDZ7468992.1"/>
    <property type="molecule type" value="Genomic_DNA"/>
</dbReference>
<name>A0A8G2E5A1_RAOPL</name>
<dbReference type="AlphaFoldDB" id="A0A8G2E5A1"/>
<proteinExistence type="inferred from homology"/>
<dbReference type="GO" id="GO:0003887">
    <property type="term" value="F:DNA-directed DNA polymerase activity"/>
    <property type="evidence" value="ECO:0007669"/>
    <property type="project" value="InterPro"/>
</dbReference>
<dbReference type="InterPro" id="IPR000525">
    <property type="entry name" value="Initiator_Rep_WH1"/>
</dbReference>
<feature type="domain" description="Initiator Rep protein WH1" evidence="2">
    <location>
        <begin position="111"/>
        <end position="220"/>
    </location>
</feature>
<evidence type="ECO:0000313" key="3">
    <source>
        <dbReference type="EMBL" id="MDZ7468992.1"/>
    </source>
</evidence>
<sequence>MASENNKLPLNLQEVDKSTGEVVNLDVNSTSTVQPVALMRLGLFVPTLKSTGKSKANRKNVTDATEELVQLSIAKSEGYTDIKITGSRLDMDTDFKVWLGIIRSMSEYGVKKDSLELSFVEFVKMCGFDSRRSNKKMRDRISNSLFKLASVTLKFQSETKGWTTHLVQSAYYDINEDIIEIKAEPKLFELYHMDRRVLLRLKAIDALQRKESAQALYTYIESLPQNPVPISMKRMRDRLNLTSNVYTQNHTVRKAMEQLKDIGYLDYTEFKRGRSTYFSVHYRNPKLISSSGKAVPRDEDEKKPEQNYDEVIKALKAAGIDPQKLAEALTNMKPEN</sequence>